<evidence type="ECO:0000313" key="8">
    <source>
        <dbReference type="Proteomes" id="UP000887013"/>
    </source>
</evidence>
<protein>
    <recommendedName>
        <fullName evidence="9">Gustatory receptor</fullName>
    </recommendedName>
</protein>
<evidence type="ECO:0000256" key="4">
    <source>
        <dbReference type="ARBA" id="ARBA00022989"/>
    </source>
</evidence>
<reference evidence="7" key="1">
    <citation type="submission" date="2020-08" db="EMBL/GenBank/DDBJ databases">
        <title>Multicomponent nature underlies the extraordinary mechanical properties of spider dragline silk.</title>
        <authorList>
            <person name="Kono N."/>
            <person name="Nakamura H."/>
            <person name="Mori M."/>
            <person name="Yoshida Y."/>
            <person name="Ohtoshi R."/>
            <person name="Malay A.D."/>
            <person name="Moran D.A.P."/>
            <person name="Tomita M."/>
            <person name="Numata K."/>
            <person name="Arakawa K."/>
        </authorList>
    </citation>
    <scope>NUCLEOTIDE SEQUENCE</scope>
</reference>
<keyword evidence="8" id="KW-1185">Reference proteome</keyword>
<gene>
    <name evidence="7" type="primary">AVEN_66650_1</name>
    <name evidence="7" type="ORF">NPIL_176261</name>
</gene>
<dbReference type="AlphaFoldDB" id="A0A8X6N4Q3"/>
<evidence type="ECO:0008006" key="9">
    <source>
        <dbReference type="Google" id="ProtNLM"/>
    </source>
</evidence>
<dbReference type="GO" id="GO:0005886">
    <property type="term" value="C:plasma membrane"/>
    <property type="evidence" value="ECO:0007669"/>
    <property type="project" value="UniProtKB-SubCell"/>
</dbReference>
<evidence type="ECO:0000256" key="2">
    <source>
        <dbReference type="ARBA" id="ARBA00022475"/>
    </source>
</evidence>
<dbReference type="OrthoDB" id="6434462at2759"/>
<dbReference type="Proteomes" id="UP000887013">
    <property type="component" value="Unassembled WGS sequence"/>
</dbReference>
<feature type="transmembrane region" description="Helical" evidence="6">
    <location>
        <begin position="47"/>
        <end position="68"/>
    </location>
</feature>
<evidence type="ECO:0000256" key="1">
    <source>
        <dbReference type="ARBA" id="ARBA00004651"/>
    </source>
</evidence>
<evidence type="ECO:0000256" key="6">
    <source>
        <dbReference type="SAM" id="Phobius"/>
    </source>
</evidence>
<dbReference type="EMBL" id="BMAW01100183">
    <property type="protein sequence ID" value="GFS93692.1"/>
    <property type="molecule type" value="Genomic_DNA"/>
</dbReference>
<keyword evidence="2" id="KW-1003">Cell membrane</keyword>
<evidence type="ECO:0000313" key="7">
    <source>
        <dbReference type="EMBL" id="GFS93692.1"/>
    </source>
</evidence>
<organism evidence="7 8">
    <name type="scientific">Nephila pilipes</name>
    <name type="common">Giant wood spider</name>
    <name type="synonym">Nephila maculata</name>
    <dbReference type="NCBI Taxonomy" id="299642"/>
    <lineage>
        <taxon>Eukaryota</taxon>
        <taxon>Metazoa</taxon>
        <taxon>Ecdysozoa</taxon>
        <taxon>Arthropoda</taxon>
        <taxon>Chelicerata</taxon>
        <taxon>Arachnida</taxon>
        <taxon>Araneae</taxon>
        <taxon>Araneomorphae</taxon>
        <taxon>Entelegynae</taxon>
        <taxon>Araneoidea</taxon>
        <taxon>Nephilidae</taxon>
        <taxon>Nephila</taxon>
    </lineage>
</organism>
<comment type="caution">
    <text evidence="7">The sequence shown here is derived from an EMBL/GenBank/DDBJ whole genome shotgun (WGS) entry which is preliminary data.</text>
</comment>
<sequence>MRSLVKETEKALSPSLFFLYGYLLCSLFYIVSLTIRTKRGLDDVKRTYIAASFSTLVIFYLLLSILVARVHEAFVQTHDNVLVSLEKTPLSSSDAAALMTGVREFTRDTKMTGWGVFVVDRSFLLTSVGMIISYGVILTQFS</sequence>
<feature type="transmembrane region" description="Helical" evidence="6">
    <location>
        <begin position="12"/>
        <end position="35"/>
    </location>
</feature>
<keyword evidence="3 6" id="KW-0812">Transmembrane</keyword>
<accession>A0A8X6N4Q3</accession>
<dbReference type="GO" id="GO:0050909">
    <property type="term" value="P:sensory perception of taste"/>
    <property type="evidence" value="ECO:0007669"/>
    <property type="project" value="InterPro"/>
</dbReference>
<comment type="subcellular location">
    <subcellularLocation>
        <location evidence="1">Cell membrane</location>
        <topology evidence="1">Multi-pass membrane protein</topology>
    </subcellularLocation>
</comment>
<dbReference type="Pfam" id="PF08395">
    <property type="entry name" value="7tm_7"/>
    <property type="match status" value="1"/>
</dbReference>
<keyword evidence="5 6" id="KW-0472">Membrane</keyword>
<feature type="transmembrane region" description="Helical" evidence="6">
    <location>
        <begin position="123"/>
        <end position="141"/>
    </location>
</feature>
<keyword evidence="4 6" id="KW-1133">Transmembrane helix</keyword>
<dbReference type="InterPro" id="IPR013604">
    <property type="entry name" value="7TM_chemorcpt"/>
</dbReference>
<evidence type="ECO:0000256" key="5">
    <source>
        <dbReference type="ARBA" id="ARBA00023136"/>
    </source>
</evidence>
<evidence type="ECO:0000256" key="3">
    <source>
        <dbReference type="ARBA" id="ARBA00022692"/>
    </source>
</evidence>
<name>A0A8X6N4Q3_NEPPI</name>
<proteinExistence type="predicted"/>